<organism evidence="2 3">
    <name type="scientific">Morchella conica CCBAS932</name>
    <dbReference type="NCBI Taxonomy" id="1392247"/>
    <lineage>
        <taxon>Eukaryota</taxon>
        <taxon>Fungi</taxon>
        <taxon>Dikarya</taxon>
        <taxon>Ascomycota</taxon>
        <taxon>Pezizomycotina</taxon>
        <taxon>Pezizomycetes</taxon>
        <taxon>Pezizales</taxon>
        <taxon>Morchellaceae</taxon>
        <taxon>Morchella</taxon>
    </lineage>
</organism>
<dbReference type="Proteomes" id="UP000277580">
    <property type="component" value="Unassembled WGS sequence"/>
</dbReference>
<proteinExistence type="predicted"/>
<accession>A0A3N4L720</accession>
<keyword evidence="1" id="KW-0472">Membrane</keyword>
<feature type="transmembrane region" description="Helical" evidence="1">
    <location>
        <begin position="44"/>
        <end position="65"/>
    </location>
</feature>
<feature type="transmembrane region" description="Helical" evidence="1">
    <location>
        <begin position="18"/>
        <end position="38"/>
    </location>
</feature>
<sequence length="97" mass="11541">MIRVGFVTFHEHYFHSPLFIFPLGSKALYIYIYIYIFFPSSPEGWAYFPGENICFVLYLHLVFSFQFISFRGYMRTSIFIIYSVLKGSFFSSLWGQP</sequence>
<evidence type="ECO:0000313" key="2">
    <source>
        <dbReference type="EMBL" id="RPB13795.1"/>
    </source>
</evidence>
<reference evidence="2 3" key="1">
    <citation type="journal article" date="2018" name="Nat. Ecol. Evol.">
        <title>Pezizomycetes genomes reveal the molecular basis of ectomycorrhizal truffle lifestyle.</title>
        <authorList>
            <person name="Murat C."/>
            <person name="Payen T."/>
            <person name="Noel B."/>
            <person name="Kuo A."/>
            <person name="Morin E."/>
            <person name="Chen J."/>
            <person name="Kohler A."/>
            <person name="Krizsan K."/>
            <person name="Balestrini R."/>
            <person name="Da Silva C."/>
            <person name="Montanini B."/>
            <person name="Hainaut M."/>
            <person name="Levati E."/>
            <person name="Barry K.W."/>
            <person name="Belfiori B."/>
            <person name="Cichocki N."/>
            <person name="Clum A."/>
            <person name="Dockter R.B."/>
            <person name="Fauchery L."/>
            <person name="Guy J."/>
            <person name="Iotti M."/>
            <person name="Le Tacon F."/>
            <person name="Lindquist E.A."/>
            <person name="Lipzen A."/>
            <person name="Malagnac F."/>
            <person name="Mello A."/>
            <person name="Molinier V."/>
            <person name="Miyauchi S."/>
            <person name="Poulain J."/>
            <person name="Riccioni C."/>
            <person name="Rubini A."/>
            <person name="Sitrit Y."/>
            <person name="Splivallo R."/>
            <person name="Traeger S."/>
            <person name="Wang M."/>
            <person name="Zifcakova L."/>
            <person name="Wipf D."/>
            <person name="Zambonelli A."/>
            <person name="Paolocci F."/>
            <person name="Nowrousian M."/>
            <person name="Ottonello S."/>
            <person name="Baldrian P."/>
            <person name="Spatafora J.W."/>
            <person name="Henrissat B."/>
            <person name="Nagy L.G."/>
            <person name="Aury J.M."/>
            <person name="Wincker P."/>
            <person name="Grigoriev I.V."/>
            <person name="Bonfante P."/>
            <person name="Martin F.M."/>
        </authorList>
    </citation>
    <scope>NUCLEOTIDE SEQUENCE [LARGE SCALE GENOMIC DNA]</scope>
    <source>
        <strain evidence="2 3">CCBAS932</strain>
    </source>
</reference>
<evidence type="ECO:0000313" key="3">
    <source>
        <dbReference type="Proteomes" id="UP000277580"/>
    </source>
</evidence>
<dbReference type="EMBL" id="ML119121">
    <property type="protein sequence ID" value="RPB13795.1"/>
    <property type="molecule type" value="Genomic_DNA"/>
</dbReference>
<keyword evidence="1" id="KW-0812">Transmembrane</keyword>
<keyword evidence="3" id="KW-1185">Reference proteome</keyword>
<name>A0A3N4L720_9PEZI</name>
<keyword evidence="1" id="KW-1133">Transmembrane helix</keyword>
<dbReference type="AlphaFoldDB" id="A0A3N4L720"/>
<dbReference type="InParanoid" id="A0A3N4L720"/>
<evidence type="ECO:0000256" key="1">
    <source>
        <dbReference type="SAM" id="Phobius"/>
    </source>
</evidence>
<protein>
    <submittedName>
        <fullName evidence="2">Uncharacterized protein</fullName>
    </submittedName>
</protein>
<gene>
    <name evidence="2" type="ORF">P167DRAFT_97458</name>
</gene>